<keyword evidence="2" id="KW-0808">Transferase</keyword>
<keyword evidence="3" id="KW-0418">Kinase</keyword>
<sequence>MDKNWTTIETLRQTRHDWLNKIQIIKGNLELNRIDRVKGIIDEIIDEIIVETQNEARLSSLNLPKFTEMLLTSNWNNGSFYCEYEIIDVFEGSTEMDGLMYRWTNDFFKILDKNLDPFFENILAVSLCKKEVSDMHCSFHMQGRFIDQSPVIEFLGSSLTAEQSIEILECNEDEIFFKMDINF</sequence>
<dbReference type="Proteomes" id="UP000214618">
    <property type="component" value="Chromosome"/>
</dbReference>
<dbReference type="InterPro" id="IPR037100">
    <property type="entry name" value="Spo0B_C_sf"/>
</dbReference>
<name>A0A223EL99_9BACI</name>
<evidence type="ECO:0000259" key="4">
    <source>
        <dbReference type="Pfam" id="PF14682"/>
    </source>
</evidence>
<protein>
    <recommendedName>
        <fullName evidence="8">Sporulation initiation phosphotransferase B C-terminal domain-containing protein</fullName>
    </recommendedName>
</protein>
<dbReference type="InterPro" id="IPR039506">
    <property type="entry name" value="SPOB_a"/>
</dbReference>
<dbReference type="OrthoDB" id="2375606at2"/>
<reference evidence="6 7" key="1">
    <citation type="submission" date="2016-10" db="EMBL/GenBank/DDBJ databases">
        <title>The whole genome sequencing and assembly of Bacillus simplex DSM 1321 strain.</title>
        <authorList>
            <person name="Park M.-K."/>
            <person name="Lee Y.-J."/>
            <person name="Yi H."/>
            <person name="Bahn Y.-S."/>
            <person name="Kim J.F."/>
            <person name="Lee D.-W."/>
        </authorList>
    </citation>
    <scope>NUCLEOTIDE SEQUENCE [LARGE SCALE GENOMIC DNA]</scope>
    <source>
        <strain evidence="6 7">DSM 1321</strain>
    </source>
</reference>
<dbReference type="GeneID" id="56475102"/>
<evidence type="ECO:0000259" key="5">
    <source>
        <dbReference type="Pfam" id="PF14689"/>
    </source>
</evidence>
<organism evidence="6 7">
    <name type="scientific">Peribacillus simplex NBRC 15720 = DSM 1321</name>
    <dbReference type="NCBI Taxonomy" id="1349754"/>
    <lineage>
        <taxon>Bacteria</taxon>
        <taxon>Bacillati</taxon>
        <taxon>Bacillota</taxon>
        <taxon>Bacilli</taxon>
        <taxon>Bacillales</taxon>
        <taxon>Bacillaceae</taxon>
        <taxon>Peribacillus</taxon>
    </lineage>
</organism>
<dbReference type="InterPro" id="IPR016120">
    <property type="entry name" value="Sig_transdc_His_kin_SpoOB"/>
</dbReference>
<evidence type="ECO:0000313" key="7">
    <source>
        <dbReference type="Proteomes" id="UP000214618"/>
    </source>
</evidence>
<proteinExistence type="predicted"/>
<gene>
    <name evidence="6" type="ORF">BS1321_20245</name>
</gene>
<keyword evidence="1" id="KW-0597">Phosphoprotein</keyword>
<dbReference type="InterPro" id="IPR016122">
    <property type="entry name" value="SpoOB_C"/>
</dbReference>
<dbReference type="AlphaFoldDB" id="A0A223EL99"/>
<feature type="domain" description="Sporulation initiation phosphotransferase B C-terminal" evidence="4">
    <location>
        <begin position="64"/>
        <end position="175"/>
    </location>
</feature>
<dbReference type="EMBL" id="CP017704">
    <property type="protein sequence ID" value="ASS96032.1"/>
    <property type="molecule type" value="Genomic_DNA"/>
</dbReference>
<dbReference type="GO" id="GO:0000155">
    <property type="term" value="F:phosphorelay sensor kinase activity"/>
    <property type="evidence" value="ECO:0007669"/>
    <property type="project" value="InterPro"/>
</dbReference>
<dbReference type="Gene3D" id="1.10.287.130">
    <property type="match status" value="1"/>
</dbReference>
<dbReference type="Pfam" id="PF14682">
    <property type="entry name" value="SPOB_ab"/>
    <property type="match status" value="1"/>
</dbReference>
<dbReference type="RefSeq" id="WP_063232839.1">
    <property type="nucleotide sequence ID" value="NZ_BCVO01000003.1"/>
</dbReference>
<dbReference type="Pfam" id="PF14689">
    <property type="entry name" value="SPOB_a"/>
    <property type="match status" value="1"/>
</dbReference>
<evidence type="ECO:0000313" key="6">
    <source>
        <dbReference type="EMBL" id="ASS96032.1"/>
    </source>
</evidence>
<evidence type="ECO:0000256" key="3">
    <source>
        <dbReference type="ARBA" id="ARBA00022777"/>
    </source>
</evidence>
<dbReference type="Gene3D" id="3.30.565.30">
    <property type="entry name" value="Sporulation initiation phosphotransferase B (SpoOB), C-terminal domain"/>
    <property type="match status" value="1"/>
</dbReference>
<evidence type="ECO:0000256" key="1">
    <source>
        <dbReference type="ARBA" id="ARBA00022553"/>
    </source>
</evidence>
<evidence type="ECO:0008006" key="8">
    <source>
        <dbReference type="Google" id="ProtNLM"/>
    </source>
</evidence>
<dbReference type="SUPFAM" id="SSF55890">
    <property type="entry name" value="Sporulation response regulatory protein Spo0B"/>
    <property type="match status" value="1"/>
</dbReference>
<evidence type="ECO:0000256" key="2">
    <source>
        <dbReference type="ARBA" id="ARBA00022679"/>
    </source>
</evidence>
<feature type="domain" description="SpoOB alpha-helical" evidence="5">
    <location>
        <begin position="6"/>
        <end position="51"/>
    </location>
</feature>
<accession>A0A223EL99</accession>